<dbReference type="Proteomes" id="UP000515154">
    <property type="component" value="Linkage group LG10"/>
</dbReference>
<organism evidence="3 4">
    <name type="scientific">Octopus sinensis</name>
    <name type="common">East Asian common octopus</name>
    <dbReference type="NCBI Taxonomy" id="2607531"/>
    <lineage>
        <taxon>Eukaryota</taxon>
        <taxon>Metazoa</taxon>
        <taxon>Spiralia</taxon>
        <taxon>Lophotrochozoa</taxon>
        <taxon>Mollusca</taxon>
        <taxon>Cephalopoda</taxon>
        <taxon>Coleoidea</taxon>
        <taxon>Octopodiformes</taxon>
        <taxon>Octopoda</taxon>
        <taxon>Incirrata</taxon>
        <taxon>Octopodidae</taxon>
        <taxon>Octopus</taxon>
    </lineage>
</organism>
<accession>A0A7E6F529</accession>
<keyword evidence="3" id="KW-1185">Reference proteome</keyword>
<proteinExistence type="predicted"/>
<keyword evidence="1" id="KW-0808">Transferase</keyword>
<name>A0A7E6F529_9MOLL</name>
<dbReference type="PANTHER" id="PTHR10545">
    <property type="entry name" value="DIAMINE N-ACETYLTRANSFERASE"/>
    <property type="match status" value="1"/>
</dbReference>
<dbReference type="InterPro" id="IPR051016">
    <property type="entry name" value="Diverse_Substrate_AcTransf"/>
</dbReference>
<evidence type="ECO:0000313" key="3">
    <source>
        <dbReference type="Proteomes" id="UP000515154"/>
    </source>
</evidence>
<dbReference type="AlphaFoldDB" id="A0A7E6F529"/>
<dbReference type="PANTHER" id="PTHR10545:SF29">
    <property type="entry name" value="GH14572P-RELATED"/>
    <property type="match status" value="1"/>
</dbReference>
<evidence type="ECO:0000256" key="2">
    <source>
        <dbReference type="ARBA" id="ARBA00023315"/>
    </source>
</evidence>
<dbReference type="Gene3D" id="3.40.630.30">
    <property type="match status" value="2"/>
</dbReference>
<keyword evidence="2" id="KW-0012">Acyltransferase</keyword>
<dbReference type="GO" id="GO:0008080">
    <property type="term" value="F:N-acetyltransferase activity"/>
    <property type="evidence" value="ECO:0007669"/>
    <property type="project" value="TreeGrafter"/>
</dbReference>
<evidence type="ECO:0000313" key="4">
    <source>
        <dbReference type="RefSeq" id="XP_036362829.1"/>
    </source>
</evidence>
<evidence type="ECO:0000256" key="1">
    <source>
        <dbReference type="ARBA" id="ARBA00022679"/>
    </source>
</evidence>
<protein>
    <submittedName>
        <fullName evidence="4">Uncharacterized protein LOC115216299 isoform X2</fullName>
    </submittedName>
</protein>
<reference evidence="4" key="1">
    <citation type="submission" date="2025-08" db="UniProtKB">
        <authorList>
            <consortium name="RefSeq"/>
        </authorList>
    </citation>
    <scope>IDENTIFICATION</scope>
</reference>
<sequence length="269" mass="30828">MALLLHKIRHATVSDCEDIVHLLQEQEQTGKKRKAPSVDELKTHCFDGENSFNILIAEMNDKDSAKRDNNIPLVGYLLYNYHFCVFDSKSLRITDAYISAVSEHKENILRSLVGHLVKERVKAGEKRTPPSVDDLKTHCFNGENLSNILIAEWNHKDPSKADDRPSTGPLVGYMFYQYQFSSGEGMTIRITDLYVLPLPEYESICEDLFHFLCKMSVDENCARVQWQTNGNNDLKNLGKSFNAMNLIEMESWRVKNLEKHKLKEISATS</sequence>
<dbReference type="RefSeq" id="XP_036362829.1">
    <property type="nucleotide sequence ID" value="XM_036506936.1"/>
</dbReference>
<gene>
    <name evidence="4" type="primary">LOC115216299</name>
</gene>